<evidence type="ECO:0000313" key="2">
    <source>
        <dbReference type="Proteomes" id="UP000008978"/>
    </source>
</evidence>
<dbReference type="Proteomes" id="UP000008978">
    <property type="component" value="Chromosome"/>
</dbReference>
<dbReference type="AlphaFoldDB" id="E8X9X0"/>
<organism evidence="1 2">
    <name type="scientific">Salmonella typhimurium (strain 4/74)</name>
    <dbReference type="NCBI Taxonomy" id="909946"/>
    <lineage>
        <taxon>Bacteria</taxon>
        <taxon>Pseudomonadati</taxon>
        <taxon>Pseudomonadota</taxon>
        <taxon>Gammaproteobacteria</taxon>
        <taxon>Enterobacterales</taxon>
        <taxon>Enterobacteriaceae</taxon>
        <taxon>Salmonella</taxon>
    </lineage>
</organism>
<dbReference type="EMBL" id="CP002487">
    <property type="protein sequence ID" value="ADX20090.1"/>
    <property type="molecule type" value="Genomic_DNA"/>
</dbReference>
<reference evidence="1 2" key="1">
    <citation type="journal article" date="2011" name="J. Bacteriol.">
        <title>Genome sequences of Salmonella enterica serovar typhimurium, Choleraesuis, Dublin, and Gallinarum strains of well- defined virulence in food-producing animals.</title>
        <authorList>
            <person name="Richardson E.J."/>
            <person name="Limaye B."/>
            <person name="Inamdar H."/>
            <person name="Datta A."/>
            <person name="Manjari K.S."/>
            <person name="Pullinger G.D."/>
            <person name="Thomson N.R."/>
            <person name="Joshi R.R."/>
            <person name="Watson M."/>
            <person name="Stevens M.P."/>
        </authorList>
    </citation>
    <scope>NUCLEOTIDE SEQUENCE [LARGE SCALE GENOMIC DNA]</scope>
    <source>
        <strain evidence="2">4/74</strain>
    </source>
</reference>
<proteinExistence type="predicted"/>
<dbReference type="PATRIC" id="fig|909946.3.peg.4591"/>
<sequence length="51" mass="5572">MLAQVCFFAPDICKKSDGVISPVSATSTQAKHSGPMRGRLKQRLLQLKDVI</sequence>
<gene>
    <name evidence="1" type="ordered locus">STM474_4515</name>
</gene>
<name>E8X9X0_SALT4</name>
<evidence type="ECO:0000313" key="1">
    <source>
        <dbReference type="EMBL" id="ADX20090.1"/>
    </source>
</evidence>
<accession>E8X9X0</accession>
<dbReference type="KEGG" id="seb:STM474_4515"/>
<protein>
    <submittedName>
        <fullName evidence="1">Uncharacterized protein</fullName>
    </submittedName>
</protein>
<dbReference type="HOGENOM" id="CLU_3103576_0_0_6"/>